<keyword evidence="5" id="KW-1185">Reference proteome</keyword>
<dbReference type="EMBL" id="CAJNOJ010000307">
    <property type="protein sequence ID" value="CAF1386963.1"/>
    <property type="molecule type" value="Genomic_DNA"/>
</dbReference>
<proteinExistence type="inferred from homology"/>
<comment type="caution">
    <text evidence="3">The sequence shown here is derived from an EMBL/GenBank/DDBJ whole genome shotgun (WGS) entry which is preliminary data.</text>
</comment>
<dbReference type="Proteomes" id="UP000663852">
    <property type="component" value="Unassembled WGS sequence"/>
</dbReference>
<evidence type="ECO:0000313" key="5">
    <source>
        <dbReference type="Proteomes" id="UP000663828"/>
    </source>
</evidence>
<dbReference type="SUPFAM" id="SSF53098">
    <property type="entry name" value="Ribonuclease H-like"/>
    <property type="match status" value="1"/>
</dbReference>
<evidence type="ECO:0000313" key="4">
    <source>
        <dbReference type="EMBL" id="CAF1386963.1"/>
    </source>
</evidence>
<dbReference type="Pfam" id="PF04857">
    <property type="entry name" value="CAF1"/>
    <property type="match status" value="1"/>
</dbReference>
<evidence type="ECO:0000256" key="2">
    <source>
        <dbReference type="SAM" id="Phobius"/>
    </source>
</evidence>
<evidence type="ECO:0000256" key="1">
    <source>
        <dbReference type="ARBA" id="ARBA00008372"/>
    </source>
</evidence>
<dbReference type="InterPro" id="IPR012337">
    <property type="entry name" value="RNaseH-like_sf"/>
</dbReference>
<protein>
    <submittedName>
        <fullName evidence="3">Uncharacterized protein</fullName>
    </submittedName>
</protein>
<dbReference type="InterPro" id="IPR051181">
    <property type="entry name" value="CAF1_poly(A)_ribonucleases"/>
</dbReference>
<accession>A0A814CRX7</accession>
<gene>
    <name evidence="4" type="ORF">EDS130_LOCUS35254</name>
    <name evidence="3" type="ORF">XAT740_LOCUS10331</name>
</gene>
<dbReference type="InterPro" id="IPR006941">
    <property type="entry name" value="RNase_CAF1"/>
</dbReference>
<dbReference type="OrthoDB" id="414075at2759"/>
<dbReference type="InterPro" id="IPR036397">
    <property type="entry name" value="RNaseH_sf"/>
</dbReference>
<reference evidence="3" key="1">
    <citation type="submission" date="2021-02" db="EMBL/GenBank/DDBJ databases">
        <authorList>
            <person name="Nowell W R."/>
        </authorList>
    </citation>
    <scope>NUCLEOTIDE SEQUENCE</scope>
</reference>
<evidence type="ECO:0000313" key="3">
    <source>
        <dbReference type="EMBL" id="CAF0944934.1"/>
    </source>
</evidence>
<comment type="similarity">
    <text evidence="1">Belongs to the CAF1 family.</text>
</comment>
<organism evidence="3 5">
    <name type="scientific">Adineta ricciae</name>
    <name type="common">Rotifer</name>
    <dbReference type="NCBI Taxonomy" id="249248"/>
    <lineage>
        <taxon>Eukaryota</taxon>
        <taxon>Metazoa</taxon>
        <taxon>Spiralia</taxon>
        <taxon>Gnathifera</taxon>
        <taxon>Rotifera</taxon>
        <taxon>Eurotatoria</taxon>
        <taxon>Bdelloidea</taxon>
        <taxon>Adinetida</taxon>
        <taxon>Adinetidae</taxon>
        <taxon>Adineta</taxon>
    </lineage>
</organism>
<dbReference type="GO" id="GO:0000175">
    <property type="term" value="F:3'-5'-RNA exonuclease activity"/>
    <property type="evidence" value="ECO:0007669"/>
    <property type="project" value="TreeGrafter"/>
</dbReference>
<dbReference type="Gene3D" id="3.30.420.10">
    <property type="entry name" value="Ribonuclease H-like superfamily/Ribonuclease H"/>
    <property type="match status" value="2"/>
</dbReference>
<feature type="transmembrane region" description="Helical" evidence="2">
    <location>
        <begin position="521"/>
        <end position="541"/>
    </location>
</feature>
<dbReference type="Proteomes" id="UP000663828">
    <property type="component" value="Unassembled WGS sequence"/>
</dbReference>
<sequence>MCEVTSANFSHLFPLILQQIDKSCFLSLDTEFSAIDSNSSRRNLQQFYKQSSNFIQQITVFQFGLAVFSKTSNQHRYHVDIYNFYLKPTSVNPIDVQFIIQSSSIKFLSEYKFDFNKCFYSGISFLNKAQEKRLYATNEQMTSLSVNERRCLNTLFEQINQWLINADLGDRIEYNLSKNYQDVLNDYLIQREIRRCFKTIWAKIQLTDSNKILVIEHVTRDVYEQRLKDNHDDVLSFIQSLTGFTKLIRYIQDNYRKPIIGHNCFLDWLIIYDKFIDTLPPKFEDFQMLINKNFNCSIFDTKYLALQMRDYLFTRRHRQNNSNYVENFTTSTSLESLYELLTSKYYENLIFLKPIIEMNADDRYQNEVRTHEAGYDAYMSGVIFLKLIYLYKQKRVDKIDFNEHQCVFDICLNEMNSYKNRFYTSFLPYISLNHYDKNVSCEQKLQQCLVVEHHNHEQLDLSDLISRFDTYCAMEYEVSRNGKRIYLLFQSEFCERRILKDYFNHPVYRVEKFQWFQHSSLIKYSFSISVLLTGVCLIALVKWRM</sequence>
<dbReference type="PANTHER" id="PTHR15092:SF22">
    <property type="entry name" value="POLY(A)-SPECIFIC RIBONUCLEASE PNLDC1"/>
    <property type="match status" value="1"/>
</dbReference>
<keyword evidence="2" id="KW-0472">Membrane</keyword>
<dbReference type="AlphaFoldDB" id="A0A814CRX7"/>
<dbReference type="EMBL" id="CAJNOR010000549">
    <property type="protein sequence ID" value="CAF0944934.1"/>
    <property type="molecule type" value="Genomic_DNA"/>
</dbReference>
<name>A0A814CRX7_ADIRI</name>
<dbReference type="PANTHER" id="PTHR15092">
    <property type="entry name" value="POLY A -SPECIFIC RIBONUCLEASE/TARGET OF EGR1, MEMBER 1"/>
    <property type="match status" value="1"/>
</dbReference>
<keyword evidence="2" id="KW-0812">Transmembrane</keyword>
<dbReference type="GO" id="GO:0003723">
    <property type="term" value="F:RNA binding"/>
    <property type="evidence" value="ECO:0007669"/>
    <property type="project" value="TreeGrafter"/>
</dbReference>
<keyword evidence="2" id="KW-1133">Transmembrane helix</keyword>